<dbReference type="Proteomes" id="UP000030643">
    <property type="component" value="Unassembled WGS sequence"/>
</dbReference>
<dbReference type="AlphaFoldDB" id="A0A069CUT1"/>
<keyword evidence="2" id="KW-1185">Reference proteome</keyword>
<reference evidence="2" key="1">
    <citation type="journal article" date="2014" name="Genome Announc.">
        <title>Draft genome sequence of Weissella oryzae SG25T, isolated from fermented rice grains.</title>
        <authorList>
            <person name="Tanizawa Y."/>
            <person name="Fujisawa T."/>
            <person name="Mochizuki T."/>
            <person name="Kaminuma E."/>
            <person name="Suzuki Y."/>
            <person name="Nakamura Y."/>
            <person name="Tohno M."/>
        </authorList>
    </citation>
    <scope>NUCLEOTIDE SEQUENCE [LARGE SCALE GENOMIC DNA]</scope>
    <source>
        <strain evidence="2">DSM 25784 / JCM 18191 / LMG 30913 / SG25</strain>
    </source>
</reference>
<name>A0A069CUT1_WEIOS</name>
<evidence type="ECO:0000313" key="2">
    <source>
        <dbReference type="Proteomes" id="UP000030643"/>
    </source>
</evidence>
<dbReference type="STRING" id="1329250.WOSG25_110430"/>
<accession>A0A069CUT1</accession>
<dbReference type="OrthoDB" id="2149988at2"/>
<sequence>MATKLINDEAKYFIELCAGKTKQQIIGVAALLSDYRLAASKRDSTAFVKSHEAAYKTAETLFNSITFFDTPEFYRINPWGYEQTNYENIKVVGSYKNTVIAFNQHTVYAISKNKYRNREPHTYLDNQRLRSTSWLRPYTNQEIAKQSQENMYLGH</sequence>
<proteinExistence type="predicted"/>
<organism evidence="1 2">
    <name type="scientific">Weissella oryzae (strain DSM 25784 / JCM 18191 / LMG 30913 / SG25)</name>
    <dbReference type="NCBI Taxonomy" id="1329250"/>
    <lineage>
        <taxon>Bacteria</taxon>
        <taxon>Bacillati</taxon>
        <taxon>Bacillota</taxon>
        <taxon>Bacilli</taxon>
        <taxon>Lactobacillales</taxon>
        <taxon>Lactobacillaceae</taxon>
        <taxon>Weissella</taxon>
    </lineage>
</organism>
<dbReference type="EMBL" id="DF820494">
    <property type="protein sequence ID" value="GAK31565.1"/>
    <property type="molecule type" value="Genomic_DNA"/>
</dbReference>
<dbReference type="RefSeq" id="WP_027699526.1">
    <property type="nucleotide sequence ID" value="NZ_DF820494.1"/>
</dbReference>
<protein>
    <submittedName>
        <fullName evidence="1">Uncharacterized protein</fullName>
    </submittedName>
</protein>
<evidence type="ECO:0000313" key="1">
    <source>
        <dbReference type="EMBL" id="GAK31565.1"/>
    </source>
</evidence>
<gene>
    <name evidence="1" type="ORF">WOSG25_110430</name>
</gene>